<dbReference type="EMBL" id="NKHZ01000080">
    <property type="protein sequence ID" value="PNS15175.1"/>
    <property type="molecule type" value="Genomic_DNA"/>
</dbReference>
<dbReference type="OrthoDB" id="3876026at2759"/>
<proteinExistence type="predicted"/>
<evidence type="ECO:0000313" key="1">
    <source>
        <dbReference type="EMBL" id="PNS15175.1"/>
    </source>
</evidence>
<dbReference type="InParanoid" id="A0A2K1QJ42"/>
<sequence>MNQSVLWDPLRPASDAQERTGPTAWIALLDNLANAIRNEPLPFTRISRIDDVRDLIAIMSRETTKPTEGVKHTEHTNGTSFAEIWDNKEVELKSHSSPVRSTASLTHHSVAIASPQIALEGLSKPTLGTRQSSALLVFDQSLRSALSEGSRVFVADYKAFVAARTAAFGVLLKRGIMTKPAHEQNLNTLMIIWATLIFSRDRAERIARLTGSGAPKPYKTVPPDDDAVKRRAFCATESDNLAKVFDAYRQQAHLMHHPILRNMHLSNFYRYFWMLSEEIERSDSPIHGIIAKHGITPSKNQGPTGAAFSWILYRLEGLKPGKSWPIMEKKFYQLIQVGRFLHSMQRTLGKGSLALITPKSLEKYLPLDSRTFLHVAEAIKSHVPQSIEICQKLGERLVDPVIEQQYVVARETAPLDELTFLEYIDQLLPDGDDGSEYYRPAEPFQYQDEEFPPLA</sequence>
<name>A0A2K1QJ42_9PEZI</name>
<evidence type="ECO:0000313" key="2">
    <source>
        <dbReference type="Proteomes" id="UP000243797"/>
    </source>
</evidence>
<accession>A0A2K1QJ42</accession>
<organism evidence="1 2">
    <name type="scientific">Sphaceloma murrayae</name>
    <dbReference type="NCBI Taxonomy" id="2082308"/>
    <lineage>
        <taxon>Eukaryota</taxon>
        <taxon>Fungi</taxon>
        <taxon>Dikarya</taxon>
        <taxon>Ascomycota</taxon>
        <taxon>Pezizomycotina</taxon>
        <taxon>Dothideomycetes</taxon>
        <taxon>Dothideomycetidae</taxon>
        <taxon>Myriangiales</taxon>
        <taxon>Elsinoaceae</taxon>
        <taxon>Sphaceloma</taxon>
    </lineage>
</organism>
<comment type="caution">
    <text evidence="1">The sequence shown here is derived from an EMBL/GenBank/DDBJ whole genome shotgun (WGS) entry which is preliminary data.</text>
</comment>
<dbReference type="AlphaFoldDB" id="A0A2K1QJ42"/>
<protein>
    <submittedName>
        <fullName evidence="1">Uncharacterized protein</fullName>
    </submittedName>
</protein>
<dbReference type="Proteomes" id="UP000243797">
    <property type="component" value="Unassembled WGS sequence"/>
</dbReference>
<keyword evidence="2" id="KW-1185">Reference proteome</keyword>
<reference evidence="1 2" key="1">
    <citation type="submission" date="2017-06" db="EMBL/GenBank/DDBJ databases">
        <title>Draft genome sequence of a variant of Elsinoe murrayae.</title>
        <authorList>
            <person name="Cheng Q."/>
        </authorList>
    </citation>
    <scope>NUCLEOTIDE SEQUENCE [LARGE SCALE GENOMIC DNA]</scope>
    <source>
        <strain evidence="1 2">CQ-2017a</strain>
    </source>
</reference>
<gene>
    <name evidence="1" type="ORF">CAC42_8176</name>
</gene>